<dbReference type="Gene3D" id="3.40.50.300">
    <property type="entry name" value="P-loop containing nucleotide triphosphate hydrolases"/>
    <property type="match status" value="1"/>
</dbReference>
<name>A0ABP8IRQ7_9BACT</name>
<sequence length="711" mass="79477">MAALRLIEPLHLQRIQSLLTDNNVLVQPITAQHEDYVIRNANRENDSPLQFLWWRGPKPEPLFFSLGTRGSKKSKSNPDAHLIIGTKADDRIVGYLLSQLPQDDVFVYLSFRMGNGEGGNNRWFGRGRRPQDQRPNVAMLQLHEQLRNTWQAAFPDPMPPHPTLPGDWLLLARLPLTELDPATAPNQRSALKTLILEKLAQAFVIAEKLRDKSFKGTGTTTVTDGKKASSFPSFMTFPLNQILYGPPGTGKTYHTSTRAVGILEGLADHEISSKYSREQVRARFEEYQQAGWIGFVTFHQAFSYEDFVEGIKPDVAEETESLRYAIEPGIFRTLADKALAAWQQAQQPAAEISLPFEVVYEAYLADLQARVEAGNGKAMLHTLENYEVFVTSIDSKNAIHIAPASAYGPTPIASKWTRAVYSQFAKISDIVPMNKTMRKVGGPNSSLQWAVFNDLKNFEAQHQSELQAATAAEETHLIKTTEAPRFVLIIDEINRGNVANIFGELITLLEDDKRAGRPEALTVKLPYSKEDFTVPENLYLLGTMNTADRSVEALDTALRRRFSFTEMLPEADVIRAQPNKGIIGEGAAAVDVARMLEVINSRLEQLLDRDHCLGHALLLRLDTLEELRAAFQRSILPLLQEYFFGDWGKIGLVLGPKFVEISKANAPGRFALADFSGYDGGNVREKPLYRVTKPENWDATAFQSIYPATPA</sequence>
<dbReference type="PANTHER" id="PTHR37291">
    <property type="entry name" value="5-METHYLCYTOSINE-SPECIFIC RESTRICTION ENZYME B"/>
    <property type="match status" value="1"/>
</dbReference>
<dbReference type="SUPFAM" id="SSF52540">
    <property type="entry name" value="P-loop containing nucleoside triphosphate hydrolases"/>
    <property type="match status" value="1"/>
</dbReference>
<keyword evidence="3" id="KW-1185">Reference proteome</keyword>
<feature type="domain" description="ATPase dynein-related AAA" evidence="1">
    <location>
        <begin position="484"/>
        <end position="562"/>
    </location>
</feature>
<protein>
    <recommendedName>
        <fullName evidence="1">ATPase dynein-related AAA domain-containing protein</fullName>
    </recommendedName>
</protein>
<dbReference type="InterPro" id="IPR052934">
    <property type="entry name" value="Methyl-DNA_Rec/Restrict_Enz"/>
</dbReference>
<organism evidence="2 3">
    <name type="scientific">Hymenobacter saemangeumensis</name>
    <dbReference type="NCBI Taxonomy" id="1084522"/>
    <lineage>
        <taxon>Bacteria</taxon>
        <taxon>Pseudomonadati</taxon>
        <taxon>Bacteroidota</taxon>
        <taxon>Cytophagia</taxon>
        <taxon>Cytophagales</taxon>
        <taxon>Hymenobacteraceae</taxon>
        <taxon>Hymenobacter</taxon>
    </lineage>
</organism>
<evidence type="ECO:0000313" key="2">
    <source>
        <dbReference type="EMBL" id="GAA4367616.1"/>
    </source>
</evidence>
<gene>
    <name evidence="2" type="ORF">GCM10023185_39660</name>
</gene>
<comment type="caution">
    <text evidence="2">The sequence shown here is derived from an EMBL/GenBank/DDBJ whole genome shotgun (WGS) entry which is preliminary data.</text>
</comment>
<evidence type="ECO:0000259" key="1">
    <source>
        <dbReference type="Pfam" id="PF07728"/>
    </source>
</evidence>
<dbReference type="InterPro" id="IPR027417">
    <property type="entry name" value="P-loop_NTPase"/>
</dbReference>
<dbReference type="InterPro" id="IPR011704">
    <property type="entry name" value="ATPase_dyneun-rel_AAA"/>
</dbReference>
<accession>A0ABP8IRQ7</accession>
<dbReference type="Proteomes" id="UP001501153">
    <property type="component" value="Unassembled WGS sequence"/>
</dbReference>
<dbReference type="Pfam" id="PF07728">
    <property type="entry name" value="AAA_5"/>
    <property type="match status" value="1"/>
</dbReference>
<dbReference type="PANTHER" id="PTHR37291:SF1">
    <property type="entry name" value="TYPE IV METHYL-DIRECTED RESTRICTION ENZYME ECOKMCRB SUBUNIT"/>
    <property type="match status" value="1"/>
</dbReference>
<dbReference type="EMBL" id="BAABGZ010000078">
    <property type="protein sequence ID" value="GAA4367616.1"/>
    <property type="molecule type" value="Genomic_DNA"/>
</dbReference>
<dbReference type="RefSeq" id="WP_345237879.1">
    <property type="nucleotide sequence ID" value="NZ_BAABGZ010000078.1"/>
</dbReference>
<reference evidence="3" key="1">
    <citation type="journal article" date="2019" name="Int. J. Syst. Evol. Microbiol.">
        <title>The Global Catalogue of Microorganisms (GCM) 10K type strain sequencing project: providing services to taxonomists for standard genome sequencing and annotation.</title>
        <authorList>
            <consortium name="The Broad Institute Genomics Platform"/>
            <consortium name="The Broad Institute Genome Sequencing Center for Infectious Disease"/>
            <person name="Wu L."/>
            <person name="Ma J."/>
        </authorList>
    </citation>
    <scope>NUCLEOTIDE SEQUENCE [LARGE SCALE GENOMIC DNA]</scope>
    <source>
        <strain evidence="3">JCM 17923</strain>
    </source>
</reference>
<evidence type="ECO:0000313" key="3">
    <source>
        <dbReference type="Proteomes" id="UP001501153"/>
    </source>
</evidence>
<proteinExistence type="predicted"/>